<dbReference type="AlphaFoldDB" id="A0A0W0G5S1"/>
<dbReference type="Proteomes" id="UP000054988">
    <property type="component" value="Unassembled WGS sequence"/>
</dbReference>
<keyword evidence="1" id="KW-1133">Transmembrane helix</keyword>
<name>A0A0W0G5S1_MONRR</name>
<reference evidence="2 3" key="1">
    <citation type="submission" date="2015-12" db="EMBL/GenBank/DDBJ databases">
        <title>Draft genome sequence of Moniliophthora roreri, the causal agent of frosty pod rot of cacao.</title>
        <authorList>
            <person name="Aime M.C."/>
            <person name="Diaz-Valderrama J.R."/>
            <person name="Kijpornyongpan T."/>
            <person name="Phillips-Mora W."/>
        </authorList>
    </citation>
    <scope>NUCLEOTIDE SEQUENCE [LARGE SCALE GENOMIC DNA]</scope>
    <source>
        <strain evidence="2 3">MCA 2952</strain>
    </source>
</reference>
<protein>
    <submittedName>
        <fullName evidence="2">Uncharacterized protein</fullName>
    </submittedName>
</protein>
<sequence length="239" mass="26033">MYRFVYTTPCWFFILTGFRSLPRLQMKNIYFVFVLGVVYTSTGVFFVLSCPIEARNAADGIGISPDGVSDIHEPEGASQSPNDGYGVNGIGVQDTPDIDALPDVTLMLEPATYTSQATIIAEAASGTQALETPVRSTSHPVPRPTSISEHTGAGSVLTFNAILNGPLNIHWNLISSNAQENLTNYRMFSKDCDIGRAHEHYVFASLCVLCVLCICAFINVLPVILAQLSRSRKAKQLKN</sequence>
<proteinExistence type="predicted"/>
<organism evidence="2 3">
    <name type="scientific">Moniliophthora roreri</name>
    <name type="common">Frosty pod rot fungus</name>
    <name type="synonym">Monilia roreri</name>
    <dbReference type="NCBI Taxonomy" id="221103"/>
    <lineage>
        <taxon>Eukaryota</taxon>
        <taxon>Fungi</taxon>
        <taxon>Dikarya</taxon>
        <taxon>Basidiomycota</taxon>
        <taxon>Agaricomycotina</taxon>
        <taxon>Agaricomycetes</taxon>
        <taxon>Agaricomycetidae</taxon>
        <taxon>Agaricales</taxon>
        <taxon>Marasmiineae</taxon>
        <taxon>Marasmiaceae</taxon>
        <taxon>Moniliophthora</taxon>
    </lineage>
</organism>
<evidence type="ECO:0000313" key="2">
    <source>
        <dbReference type="EMBL" id="KTB43910.1"/>
    </source>
</evidence>
<gene>
    <name evidence="2" type="ORF">WG66_3524</name>
</gene>
<dbReference type="EMBL" id="LATX01001050">
    <property type="protein sequence ID" value="KTB43910.1"/>
    <property type="molecule type" value="Genomic_DNA"/>
</dbReference>
<evidence type="ECO:0000313" key="3">
    <source>
        <dbReference type="Proteomes" id="UP000054988"/>
    </source>
</evidence>
<accession>A0A0W0G5S1</accession>
<evidence type="ECO:0000256" key="1">
    <source>
        <dbReference type="SAM" id="Phobius"/>
    </source>
</evidence>
<keyword evidence="1" id="KW-0812">Transmembrane</keyword>
<feature type="transmembrane region" description="Helical" evidence="1">
    <location>
        <begin position="201"/>
        <end position="228"/>
    </location>
</feature>
<feature type="transmembrane region" description="Helical" evidence="1">
    <location>
        <begin position="29"/>
        <end position="48"/>
    </location>
</feature>
<keyword evidence="1" id="KW-0472">Membrane</keyword>
<comment type="caution">
    <text evidence="2">The sequence shown here is derived from an EMBL/GenBank/DDBJ whole genome shotgun (WGS) entry which is preliminary data.</text>
</comment>